<proteinExistence type="predicted"/>
<dbReference type="PANTHER" id="PTHR40940">
    <property type="entry name" value="PROTEIN BATD-RELATED"/>
    <property type="match status" value="1"/>
</dbReference>
<dbReference type="Proteomes" id="UP000236454">
    <property type="component" value="Unassembled WGS sequence"/>
</dbReference>
<evidence type="ECO:0000313" key="2">
    <source>
        <dbReference type="EMBL" id="SFT69082.1"/>
    </source>
</evidence>
<dbReference type="InterPro" id="IPR025738">
    <property type="entry name" value="BatD"/>
</dbReference>
<reference evidence="2 3" key="1">
    <citation type="submission" date="2016-10" db="EMBL/GenBank/DDBJ databases">
        <authorList>
            <person name="de Groot N.N."/>
        </authorList>
    </citation>
    <scope>NUCLEOTIDE SEQUENCE [LARGE SCALE GENOMIC DNA]</scope>
    <source>
        <strain evidence="2 3">CGMCC 1.7005</strain>
    </source>
</reference>
<dbReference type="STRING" id="477690.SAMN05216474_1836"/>
<accession>A0A1I7A2E7</accession>
<organism evidence="2 3">
    <name type="scientific">Lishizhenia tianjinensis</name>
    <dbReference type="NCBI Taxonomy" id="477690"/>
    <lineage>
        <taxon>Bacteria</taxon>
        <taxon>Pseudomonadati</taxon>
        <taxon>Bacteroidota</taxon>
        <taxon>Flavobacteriia</taxon>
        <taxon>Flavobacteriales</taxon>
        <taxon>Crocinitomicaceae</taxon>
        <taxon>Lishizhenia</taxon>
    </lineage>
</organism>
<dbReference type="EMBL" id="FPAS01000002">
    <property type="protein sequence ID" value="SFT69082.1"/>
    <property type="molecule type" value="Genomic_DNA"/>
</dbReference>
<gene>
    <name evidence="2" type="ORF">SAMN05216474_1836</name>
</gene>
<dbReference type="AlphaFoldDB" id="A0A1I7A2E7"/>
<feature type="signal peptide" evidence="1">
    <location>
        <begin position="1"/>
        <end position="19"/>
    </location>
</feature>
<dbReference type="RefSeq" id="WP_090248625.1">
    <property type="nucleotide sequence ID" value="NZ_FPAS01000002.1"/>
</dbReference>
<feature type="chain" id="PRO_5014601972" evidence="1">
    <location>
        <begin position="20"/>
        <end position="569"/>
    </location>
</feature>
<evidence type="ECO:0000313" key="3">
    <source>
        <dbReference type="Proteomes" id="UP000236454"/>
    </source>
</evidence>
<protein>
    <submittedName>
        <fullName evidence="2">Oxygen tolerance</fullName>
    </submittedName>
</protein>
<keyword evidence="3" id="KW-1185">Reference proteome</keyword>
<name>A0A1I7A2E7_9FLAO</name>
<dbReference type="PANTHER" id="PTHR40940:SF2">
    <property type="entry name" value="BATD"/>
    <property type="match status" value="1"/>
</dbReference>
<sequence length="569" mass="63958">MVKHVLTYCLLFIASFTLAQSAYVKIKTSALKVEENEPFRVAIESNASRDFDYDFPDEFIDAGGTSTSQQSYVDMNTRQAVLLYMETSTFVIKEKGKYKIGPVKIQTKNGEISSNTIIIEVVEPVNLTSENPADNMDQNFFGIIQQSAKELYEGQPLILSAKLYAQQELFTLLDYQSFVFEGPAEEHFLQAPGSFQRADEVVNNKKVEVISGGKVLLFPEQSGHYDLEPFRIAFNYRLNNSNRPQRSIITSNRSEVLIKPLPNGAPKNFIGAVGQYKVSCTSEGKSFKVGDVFEYKVRISGAGNLHNIETPQLQLPKGLTLYGDPEIHDSIFFNTRGAEGSKTFVYNVQILQGKSFKLDGVTISYFDPEVEKYIEVSGEQVKLKAKGESIALPDTKEKKQEKAEEPLRTILVDVRSDEKENDFYNSGLFWTGVGAPISLAFVFGFLVKYRNENEESIALNQKKKQAKKLAVDELGKAKAALAANKQEEFYIEIAHALKLFIANKHNIDTAQVTRAYIDELNINATQKQGIKSIFDQCDEAKYSLYIDRENQEMLLNATAQIVNELNEVL</sequence>
<keyword evidence="1" id="KW-0732">Signal</keyword>
<dbReference type="OrthoDB" id="2079210at2"/>
<evidence type="ECO:0000256" key="1">
    <source>
        <dbReference type="SAM" id="SignalP"/>
    </source>
</evidence>
<dbReference type="Pfam" id="PF13584">
    <property type="entry name" value="BatD"/>
    <property type="match status" value="1"/>
</dbReference>